<evidence type="ECO:0000313" key="2">
    <source>
        <dbReference type="EMBL" id="GEC29481.1"/>
    </source>
</evidence>
<dbReference type="Proteomes" id="UP000320693">
    <property type="component" value="Unassembled WGS sequence"/>
</dbReference>
<proteinExistence type="predicted"/>
<organism evidence="2 3">
    <name type="scientific">Pseudonocardia saturnea</name>
    <dbReference type="NCBI Taxonomy" id="33909"/>
    <lineage>
        <taxon>Bacteria</taxon>
        <taxon>Bacillati</taxon>
        <taxon>Actinomycetota</taxon>
        <taxon>Actinomycetes</taxon>
        <taxon>Pseudonocardiales</taxon>
        <taxon>Pseudonocardiaceae</taxon>
        <taxon>Pseudonocardia</taxon>
    </lineage>
</organism>
<dbReference type="Pfam" id="PF07371">
    <property type="entry name" value="DUF1490"/>
    <property type="match status" value="1"/>
</dbReference>
<protein>
    <recommendedName>
        <fullName evidence="4">DUF1490 family protein</fullName>
    </recommendedName>
</protein>
<evidence type="ECO:0008006" key="4">
    <source>
        <dbReference type="Google" id="ProtNLM"/>
    </source>
</evidence>
<dbReference type="InterPro" id="IPR009963">
    <property type="entry name" value="DUF1490"/>
</dbReference>
<feature type="region of interest" description="Disordered" evidence="1">
    <location>
        <begin position="72"/>
        <end position="96"/>
    </location>
</feature>
<comment type="caution">
    <text evidence="2">The sequence shown here is derived from an EMBL/GenBank/DDBJ whole genome shotgun (WGS) entry which is preliminary data.</text>
</comment>
<reference evidence="2 3" key="1">
    <citation type="submission" date="2019-06" db="EMBL/GenBank/DDBJ databases">
        <title>Whole genome shotgun sequence of Pseudonocardia saturnea NBRC 14499.</title>
        <authorList>
            <person name="Hosoyama A."/>
            <person name="Uohara A."/>
            <person name="Ohji S."/>
            <person name="Ichikawa N."/>
        </authorList>
    </citation>
    <scope>NUCLEOTIDE SEQUENCE [LARGE SCALE GENOMIC DNA]</scope>
    <source>
        <strain evidence="2 3">NBRC 14499</strain>
    </source>
</reference>
<name>A0ABQ0S980_9PSEU</name>
<accession>A0ABQ0S980</accession>
<keyword evidence="3" id="KW-1185">Reference proteome</keyword>
<sequence>MLVFAAVAGKAASLVASGLAGAVAYDGVKRVVRSGAVREAAVTATTWGLRGARAAETGAEKARLTTADIVSEARGRIGEQTPAPGAGDGHGHGHEH</sequence>
<evidence type="ECO:0000313" key="3">
    <source>
        <dbReference type="Proteomes" id="UP000320693"/>
    </source>
</evidence>
<gene>
    <name evidence="2" type="ORF">PSA01_65100</name>
</gene>
<dbReference type="EMBL" id="BJNH01000129">
    <property type="protein sequence ID" value="GEC29481.1"/>
    <property type="molecule type" value="Genomic_DNA"/>
</dbReference>
<evidence type="ECO:0000256" key="1">
    <source>
        <dbReference type="SAM" id="MobiDB-lite"/>
    </source>
</evidence>